<keyword evidence="13" id="KW-1185">Reference proteome</keyword>
<feature type="transmembrane region" description="Helical" evidence="10">
    <location>
        <begin position="79"/>
        <end position="100"/>
    </location>
</feature>
<evidence type="ECO:0000256" key="9">
    <source>
        <dbReference type="ARBA" id="ARBA00023136"/>
    </source>
</evidence>
<evidence type="ECO:0000256" key="1">
    <source>
        <dbReference type="ARBA" id="ARBA00004435"/>
    </source>
</evidence>
<name>A0A9Q1IMP8_SYNKA</name>
<dbReference type="OrthoDB" id="8830244at2759"/>
<organism evidence="12 13">
    <name type="scientific">Synaphobranchus kaupii</name>
    <name type="common">Kaup's arrowtooth eel</name>
    <dbReference type="NCBI Taxonomy" id="118154"/>
    <lineage>
        <taxon>Eukaryota</taxon>
        <taxon>Metazoa</taxon>
        <taxon>Chordata</taxon>
        <taxon>Craniata</taxon>
        <taxon>Vertebrata</taxon>
        <taxon>Euteleostomi</taxon>
        <taxon>Actinopterygii</taxon>
        <taxon>Neopterygii</taxon>
        <taxon>Teleostei</taxon>
        <taxon>Anguilliformes</taxon>
        <taxon>Synaphobranchidae</taxon>
        <taxon>Synaphobranchus</taxon>
    </lineage>
</organism>
<evidence type="ECO:0000256" key="4">
    <source>
        <dbReference type="ARBA" id="ARBA00022427"/>
    </source>
</evidence>
<feature type="transmembrane region" description="Helical" evidence="10">
    <location>
        <begin position="207"/>
        <end position="235"/>
    </location>
</feature>
<dbReference type="PANTHER" id="PTHR12002">
    <property type="entry name" value="CLAUDIN"/>
    <property type="match status" value="1"/>
</dbReference>
<accession>A0A9Q1IMP8</accession>
<keyword evidence="8 10" id="KW-1133">Transmembrane helix</keyword>
<evidence type="ECO:0000256" key="5">
    <source>
        <dbReference type="ARBA" id="ARBA00022475"/>
    </source>
</evidence>
<feature type="signal peptide" evidence="11">
    <location>
        <begin position="1"/>
        <end position="23"/>
    </location>
</feature>
<keyword evidence="5" id="KW-1003">Cell membrane</keyword>
<comment type="caution">
    <text evidence="12">The sequence shown here is derived from an EMBL/GenBank/DDBJ whole genome shotgun (WGS) entry which is preliminary data.</text>
</comment>
<evidence type="ECO:0008006" key="14">
    <source>
        <dbReference type="Google" id="ProtNLM"/>
    </source>
</evidence>
<gene>
    <name evidence="12" type="ORF">SKAU_G00262720</name>
</gene>
<dbReference type="GO" id="GO:0005886">
    <property type="term" value="C:plasma membrane"/>
    <property type="evidence" value="ECO:0007669"/>
    <property type="project" value="UniProtKB-SubCell"/>
</dbReference>
<keyword evidence="9 10" id="KW-0472">Membrane</keyword>
<dbReference type="PROSITE" id="PS01346">
    <property type="entry name" value="CLAUDIN"/>
    <property type="match status" value="1"/>
</dbReference>
<feature type="transmembrane region" description="Helical" evidence="10">
    <location>
        <begin position="322"/>
        <end position="345"/>
    </location>
</feature>
<dbReference type="InterPro" id="IPR004031">
    <property type="entry name" value="PMP22/EMP/MP20/Claudin"/>
</dbReference>
<dbReference type="FunFam" id="1.20.140.150:FF:000001">
    <property type="entry name" value="Claudin"/>
    <property type="match status" value="2"/>
</dbReference>
<protein>
    <recommendedName>
        <fullName evidence="14">Claudin</fullName>
    </recommendedName>
</protein>
<dbReference type="InterPro" id="IPR017974">
    <property type="entry name" value="Claudin_CS"/>
</dbReference>
<dbReference type="GO" id="GO:0005198">
    <property type="term" value="F:structural molecule activity"/>
    <property type="evidence" value="ECO:0007669"/>
    <property type="project" value="InterPro"/>
</dbReference>
<dbReference type="AlphaFoldDB" id="A0A9Q1IMP8"/>
<dbReference type="InterPro" id="IPR006187">
    <property type="entry name" value="Claudin"/>
</dbReference>
<feature type="transmembrane region" description="Helical" evidence="10">
    <location>
        <begin position="164"/>
        <end position="186"/>
    </location>
</feature>
<feature type="transmembrane region" description="Helical" evidence="10">
    <location>
        <begin position="288"/>
        <end position="310"/>
    </location>
</feature>
<keyword evidence="7" id="KW-0965">Cell junction</keyword>
<evidence type="ECO:0000256" key="6">
    <source>
        <dbReference type="ARBA" id="ARBA00022692"/>
    </source>
</evidence>
<feature type="transmembrane region" description="Helical" evidence="10">
    <location>
        <begin position="121"/>
        <end position="144"/>
    </location>
</feature>
<sequence length="419" mass="44690">MSSVGMQMLASVLAVAGWVGVIAACGMPMWKVTAFIGNNIVTAQTIWEGIWMNCVVQSTGQMQCKSYSSLLSLSSDLQAARALTALSIALGLVGLLLAFVGGKCTSFIQGEVRKARVIITAGGVIIAAGVLCLIPVSWSASTIIRNFYNPLIIDAQRREIGASLYLGWGASILLILGGGLLCSTCPPKEENTPSVKYLIVRLPPVEVAMALQVLGITMSMIGLAGSIVICALPMWRVTAFIGTNIVTAQVFWQGLWMNCVYESTGQMQCKIYDALLDLSPDLQAARGLVVITIVLSCLGFLIFLVGAQCTNCLDNPRVKARLVLASGVTFMLSGLTTLVPVSWTASTIIQDFYNPLVPEALKRELGAALYVGWVTSGFLLFGGAVLCTTCPPEKISYPARYTMGKISTHSSSYAIKNYV</sequence>
<keyword evidence="11" id="KW-0732">Signal</keyword>
<dbReference type="Gene3D" id="1.20.140.150">
    <property type="match status" value="2"/>
</dbReference>
<evidence type="ECO:0000256" key="11">
    <source>
        <dbReference type="SAM" id="SignalP"/>
    </source>
</evidence>
<keyword evidence="6 10" id="KW-0812">Transmembrane</keyword>
<evidence type="ECO:0000256" key="8">
    <source>
        <dbReference type="ARBA" id="ARBA00022989"/>
    </source>
</evidence>
<dbReference type="Pfam" id="PF00822">
    <property type="entry name" value="PMP22_Claudin"/>
    <property type="match status" value="2"/>
</dbReference>
<reference evidence="12" key="1">
    <citation type="journal article" date="2023" name="Science">
        <title>Genome structures resolve the early diversification of teleost fishes.</title>
        <authorList>
            <person name="Parey E."/>
            <person name="Louis A."/>
            <person name="Montfort J."/>
            <person name="Bouchez O."/>
            <person name="Roques C."/>
            <person name="Iampietro C."/>
            <person name="Lluch J."/>
            <person name="Castinel A."/>
            <person name="Donnadieu C."/>
            <person name="Desvignes T."/>
            <person name="Floi Bucao C."/>
            <person name="Jouanno E."/>
            <person name="Wen M."/>
            <person name="Mejri S."/>
            <person name="Dirks R."/>
            <person name="Jansen H."/>
            <person name="Henkel C."/>
            <person name="Chen W.J."/>
            <person name="Zahm M."/>
            <person name="Cabau C."/>
            <person name="Klopp C."/>
            <person name="Thompson A.W."/>
            <person name="Robinson-Rechavi M."/>
            <person name="Braasch I."/>
            <person name="Lecointre G."/>
            <person name="Bobe J."/>
            <person name="Postlethwait J.H."/>
            <person name="Berthelot C."/>
            <person name="Roest Crollius H."/>
            <person name="Guiguen Y."/>
        </authorList>
    </citation>
    <scope>NUCLEOTIDE SEQUENCE</scope>
    <source>
        <strain evidence="12">WJC10195</strain>
    </source>
</reference>
<feature type="chain" id="PRO_5040320510" description="Claudin" evidence="11">
    <location>
        <begin position="24"/>
        <end position="419"/>
    </location>
</feature>
<proteinExistence type="inferred from homology"/>
<evidence type="ECO:0000256" key="10">
    <source>
        <dbReference type="SAM" id="Phobius"/>
    </source>
</evidence>
<dbReference type="Proteomes" id="UP001152622">
    <property type="component" value="Chromosome 10"/>
</dbReference>
<evidence type="ECO:0000256" key="2">
    <source>
        <dbReference type="ARBA" id="ARBA00004651"/>
    </source>
</evidence>
<comment type="similarity">
    <text evidence="3">Belongs to the claudin family.</text>
</comment>
<evidence type="ECO:0000313" key="12">
    <source>
        <dbReference type="EMBL" id="KAJ8347683.1"/>
    </source>
</evidence>
<evidence type="ECO:0000313" key="13">
    <source>
        <dbReference type="Proteomes" id="UP001152622"/>
    </source>
</evidence>
<dbReference type="EMBL" id="JAINUF010000010">
    <property type="protein sequence ID" value="KAJ8347683.1"/>
    <property type="molecule type" value="Genomic_DNA"/>
</dbReference>
<feature type="transmembrane region" description="Helical" evidence="10">
    <location>
        <begin position="365"/>
        <end position="387"/>
    </location>
</feature>
<evidence type="ECO:0000256" key="7">
    <source>
        <dbReference type="ARBA" id="ARBA00022949"/>
    </source>
</evidence>
<dbReference type="GO" id="GO:0005923">
    <property type="term" value="C:bicellular tight junction"/>
    <property type="evidence" value="ECO:0007669"/>
    <property type="project" value="UniProtKB-SubCell"/>
</dbReference>
<keyword evidence="4" id="KW-0796">Tight junction</keyword>
<evidence type="ECO:0000256" key="3">
    <source>
        <dbReference type="ARBA" id="ARBA00008295"/>
    </source>
</evidence>
<dbReference type="PRINTS" id="PR01077">
    <property type="entry name" value="CLAUDIN"/>
</dbReference>
<comment type="subcellular location">
    <subcellularLocation>
        <location evidence="1">Cell junction</location>
        <location evidence="1">Tight junction</location>
    </subcellularLocation>
    <subcellularLocation>
        <location evidence="2">Cell membrane</location>
        <topology evidence="2">Multi-pass membrane protein</topology>
    </subcellularLocation>
</comment>